<evidence type="ECO:0000313" key="12">
    <source>
        <dbReference type="EMBL" id="AKP66379.1"/>
    </source>
</evidence>
<comment type="subunit">
    <text evidence="11">F-type ATPases have 2 components, CF(1) - the catalytic core - and CF(0) - the membrane proton channel. CF(1) has five subunits: alpha(3), beta(3), gamma(1), delta(1), epsilon(1). CF(0) has three main subunits: a, b and c.</text>
</comment>
<keyword evidence="7 11" id="KW-0406">Ion transport</keyword>
<dbReference type="PATRIC" id="fig|1007676.4.peg.348"/>
<dbReference type="GO" id="GO:0005886">
    <property type="term" value="C:plasma membrane"/>
    <property type="evidence" value="ECO:0007669"/>
    <property type="project" value="UniProtKB-SubCell"/>
</dbReference>
<dbReference type="HAMAP" id="MF_00815">
    <property type="entry name" value="ATP_synth_gamma_bact"/>
    <property type="match status" value="1"/>
</dbReference>
<keyword evidence="5 11" id="KW-1003">Cell membrane</keyword>
<accession>A0A0H4QDH5</accession>
<name>A0A0H4QDH5_9LACO</name>
<dbReference type="GO" id="GO:0005524">
    <property type="term" value="F:ATP binding"/>
    <property type="evidence" value="ECO:0007669"/>
    <property type="project" value="UniProtKB-UniRule"/>
</dbReference>
<reference evidence="13" key="1">
    <citation type="submission" date="2015-07" db="EMBL/GenBank/DDBJ databases">
        <title>Lactobacillus ginsenosidimutans/EMML 3141/ whole genome sequencing.</title>
        <authorList>
            <person name="Kim M.K."/>
            <person name="Im W.-T."/>
            <person name="Srinivasan S."/>
            <person name="Lee J.-J."/>
        </authorList>
    </citation>
    <scope>NUCLEOTIDE SEQUENCE [LARGE SCALE GENOMIC DNA]</scope>
    <source>
        <strain evidence="13">EMML 3041</strain>
    </source>
</reference>
<proteinExistence type="inferred from homology"/>
<dbReference type="GO" id="GO:0042777">
    <property type="term" value="P:proton motive force-driven plasma membrane ATP synthesis"/>
    <property type="evidence" value="ECO:0007669"/>
    <property type="project" value="UniProtKB-UniRule"/>
</dbReference>
<dbReference type="KEGG" id="lgn:ABM34_01660"/>
<keyword evidence="10 11" id="KW-0066">ATP synthesis</keyword>
<dbReference type="PRINTS" id="PR00126">
    <property type="entry name" value="ATPASEGAMMA"/>
</dbReference>
<dbReference type="OrthoDB" id="9812769at2"/>
<dbReference type="GO" id="GO:0046933">
    <property type="term" value="F:proton-transporting ATP synthase activity, rotational mechanism"/>
    <property type="evidence" value="ECO:0007669"/>
    <property type="project" value="UniProtKB-UniRule"/>
</dbReference>
<dbReference type="PROSITE" id="PS00153">
    <property type="entry name" value="ATPASE_GAMMA"/>
    <property type="match status" value="1"/>
</dbReference>
<dbReference type="STRING" id="1007676.ABM34_01660"/>
<dbReference type="NCBIfam" id="NF004147">
    <property type="entry name" value="PRK05621.2-1"/>
    <property type="match status" value="1"/>
</dbReference>
<sequence length="305" mass="33653">MAESLMDIKRRITSTQKTGQITRAMQMVSGAKLSRIEKQSMAYQLYASKVEEIVRHLTMGDVFKNIAAGGKSADPLSLNNVLQVRDVKKTAYVVMTSDRGLVGGYNSNILKAMMDIFQKKHHGDKSKFTIISLGSTGTEFFKTRGYDVAYEYRGLPDIPTVEDVTPIVKTILQLYQAGTFDEIFVCHNHHVNSLISRFTSAKLLPLEAPKDTTLEEEHIASEYITDPNPEEVLSAIVPQFIESLIFGAMMDAKTAEHAASVTAMKSATDNADDLISDLSLHYNRARQAQITTEITEIVGGAAALE</sequence>
<dbReference type="CDD" id="cd12151">
    <property type="entry name" value="F1-ATPase_gamma"/>
    <property type="match status" value="1"/>
</dbReference>
<comment type="function">
    <text evidence="1 11">Produces ATP from ADP in the presence of a proton gradient across the membrane. The gamma chain is believed to be important in regulating ATPase activity and the flow of protons through the CF(0) complex.</text>
</comment>
<evidence type="ECO:0000256" key="9">
    <source>
        <dbReference type="ARBA" id="ARBA00023196"/>
    </source>
</evidence>
<evidence type="ECO:0000256" key="4">
    <source>
        <dbReference type="ARBA" id="ARBA00022448"/>
    </source>
</evidence>
<dbReference type="InterPro" id="IPR000131">
    <property type="entry name" value="ATP_synth_F1_gsu"/>
</dbReference>
<evidence type="ECO:0000256" key="3">
    <source>
        <dbReference type="ARBA" id="ARBA00007681"/>
    </source>
</evidence>
<dbReference type="Pfam" id="PF00231">
    <property type="entry name" value="ATP-synt"/>
    <property type="match status" value="1"/>
</dbReference>
<comment type="subcellular location">
    <subcellularLocation>
        <location evidence="11">Cell membrane</location>
        <topology evidence="11">Peripheral membrane protein</topology>
    </subcellularLocation>
    <subcellularLocation>
        <location evidence="2">Membrane</location>
        <topology evidence="2">Peripheral membrane protein</topology>
    </subcellularLocation>
</comment>
<evidence type="ECO:0000256" key="7">
    <source>
        <dbReference type="ARBA" id="ARBA00023065"/>
    </source>
</evidence>
<organism evidence="12 13">
    <name type="scientific">Companilactobacillus ginsenosidimutans</name>
    <dbReference type="NCBI Taxonomy" id="1007676"/>
    <lineage>
        <taxon>Bacteria</taxon>
        <taxon>Bacillati</taxon>
        <taxon>Bacillota</taxon>
        <taxon>Bacilli</taxon>
        <taxon>Lactobacillales</taxon>
        <taxon>Lactobacillaceae</taxon>
        <taxon>Companilactobacillus</taxon>
    </lineage>
</organism>
<dbReference type="SUPFAM" id="SSF52943">
    <property type="entry name" value="ATP synthase (F1-ATPase), gamma subunit"/>
    <property type="match status" value="1"/>
</dbReference>
<dbReference type="InterPro" id="IPR035968">
    <property type="entry name" value="ATP_synth_F1_ATPase_gsu"/>
</dbReference>
<gene>
    <name evidence="11" type="primary">atpG</name>
    <name evidence="12" type="ORF">ABM34_01660</name>
</gene>
<dbReference type="NCBIfam" id="TIGR01146">
    <property type="entry name" value="ATPsyn_F1gamma"/>
    <property type="match status" value="1"/>
</dbReference>
<dbReference type="Gene3D" id="1.10.287.80">
    <property type="entry name" value="ATP synthase, gamma subunit, helix hairpin domain"/>
    <property type="match status" value="2"/>
</dbReference>
<dbReference type="Proteomes" id="UP000036106">
    <property type="component" value="Chromosome"/>
</dbReference>
<keyword evidence="6 11" id="KW-0375">Hydrogen ion transport</keyword>
<dbReference type="RefSeq" id="WP_048702670.1">
    <property type="nucleotide sequence ID" value="NZ_CP012034.1"/>
</dbReference>
<evidence type="ECO:0000256" key="2">
    <source>
        <dbReference type="ARBA" id="ARBA00004170"/>
    </source>
</evidence>
<keyword evidence="9 11" id="KW-0139">CF(1)</keyword>
<evidence type="ECO:0000256" key="5">
    <source>
        <dbReference type="ARBA" id="ARBA00022475"/>
    </source>
</evidence>
<dbReference type="GO" id="GO:0045259">
    <property type="term" value="C:proton-transporting ATP synthase complex"/>
    <property type="evidence" value="ECO:0007669"/>
    <property type="project" value="UniProtKB-KW"/>
</dbReference>
<dbReference type="EMBL" id="CP012034">
    <property type="protein sequence ID" value="AKP66379.1"/>
    <property type="molecule type" value="Genomic_DNA"/>
</dbReference>
<evidence type="ECO:0000313" key="13">
    <source>
        <dbReference type="Proteomes" id="UP000036106"/>
    </source>
</evidence>
<evidence type="ECO:0000256" key="6">
    <source>
        <dbReference type="ARBA" id="ARBA00022781"/>
    </source>
</evidence>
<keyword evidence="4 11" id="KW-0813">Transport</keyword>
<keyword evidence="8 11" id="KW-0472">Membrane</keyword>
<protein>
    <recommendedName>
        <fullName evidence="11">ATP synthase gamma chain</fullName>
    </recommendedName>
    <alternativeName>
        <fullName evidence="11">ATP synthase F1 sector gamma subunit</fullName>
    </alternativeName>
    <alternativeName>
        <fullName evidence="11">F-ATPase gamma subunit</fullName>
    </alternativeName>
</protein>
<dbReference type="PANTHER" id="PTHR11693">
    <property type="entry name" value="ATP SYNTHASE GAMMA CHAIN"/>
    <property type="match status" value="1"/>
</dbReference>
<evidence type="ECO:0000256" key="10">
    <source>
        <dbReference type="ARBA" id="ARBA00023310"/>
    </source>
</evidence>
<evidence type="ECO:0000256" key="8">
    <source>
        <dbReference type="ARBA" id="ARBA00023136"/>
    </source>
</evidence>
<evidence type="ECO:0000256" key="1">
    <source>
        <dbReference type="ARBA" id="ARBA00003456"/>
    </source>
</evidence>
<dbReference type="InterPro" id="IPR023632">
    <property type="entry name" value="ATP_synth_F1_gsu_CS"/>
</dbReference>
<dbReference type="Gene3D" id="3.40.1380.10">
    <property type="match status" value="1"/>
</dbReference>
<keyword evidence="13" id="KW-1185">Reference proteome</keyword>
<evidence type="ECO:0000256" key="11">
    <source>
        <dbReference type="HAMAP-Rule" id="MF_00815"/>
    </source>
</evidence>
<dbReference type="AlphaFoldDB" id="A0A0H4QDH5"/>
<dbReference type="PANTHER" id="PTHR11693:SF22">
    <property type="entry name" value="ATP SYNTHASE SUBUNIT GAMMA, MITOCHONDRIAL"/>
    <property type="match status" value="1"/>
</dbReference>
<comment type="similarity">
    <text evidence="3 11">Belongs to the ATPase gamma chain family.</text>
</comment>